<evidence type="ECO:0000259" key="3">
    <source>
        <dbReference type="PROSITE" id="PS50222"/>
    </source>
</evidence>
<sequence length="104" mass="11188">MKTTLAMLALAALIIPAQAQEKEAPKRGGDPAKMFEKKDTNKDGSLSLEEFIKDAPNAEKATAAFKKMDKDGDEKLTLEEVKAGRPARGEGKGKGKGKKKEDAE</sequence>
<keyword evidence="2" id="KW-0732">Signal</keyword>
<dbReference type="PROSITE" id="PS50222">
    <property type="entry name" value="EF_HAND_2"/>
    <property type="match status" value="1"/>
</dbReference>
<feature type="region of interest" description="Disordered" evidence="1">
    <location>
        <begin position="65"/>
        <end position="104"/>
    </location>
</feature>
<evidence type="ECO:0000256" key="1">
    <source>
        <dbReference type="SAM" id="MobiDB-lite"/>
    </source>
</evidence>
<protein>
    <recommendedName>
        <fullName evidence="3">EF-hand domain-containing protein</fullName>
    </recommendedName>
</protein>
<dbReference type="InterPro" id="IPR011992">
    <property type="entry name" value="EF-hand-dom_pair"/>
</dbReference>
<feature type="chain" id="PRO_5047147379" description="EF-hand domain-containing protein" evidence="2">
    <location>
        <begin position="20"/>
        <end position="104"/>
    </location>
</feature>
<name>A0ABW2L6W4_9BACT</name>
<evidence type="ECO:0000313" key="4">
    <source>
        <dbReference type="EMBL" id="MFC7338144.1"/>
    </source>
</evidence>
<evidence type="ECO:0000256" key="2">
    <source>
        <dbReference type="SAM" id="SignalP"/>
    </source>
</evidence>
<dbReference type="EMBL" id="JBHTBS010000006">
    <property type="protein sequence ID" value="MFC7338144.1"/>
    <property type="molecule type" value="Genomic_DNA"/>
</dbReference>
<dbReference type="Gene3D" id="1.10.238.10">
    <property type="entry name" value="EF-hand"/>
    <property type="match status" value="2"/>
</dbReference>
<feature type="region of interest" description="Disordered" evidence="1">
    <location>
        <begin position="19"/>
        <end position="46"/>
    </location>
</feature>
<proteinExistence type="predicted"/>
<dbReference type="InterPro" id="IPR002048">
    <property type="entry name" value="EF_hand_dom"/>
</dbReference>
<dbReference type="Proteomes" id="UP001596472">
    <property type="component" value="Unassembled WGS sequence"/>
</dbReference>
<feature type="compositionally biased region" description="Basic and acidic residues" evidence="1">
    <location>
        <begin position="66"/>
        <end position="104"/>
    </location>
</feature>
<feature type="domain" description="EF-hand" evidence="3">
    <location>
        <begin position="56"/>
        <end position="91"/>
    </location>
</feature>
<dbReference type="SMART" id="SM00054">
    <property type="entry name" value="EFh"/>
    <property type="match status" value="2"/>
</dbReference>
<reference evidence="5" key="1">
    <citation type="journal article" date="2019" name="Int. J. Syst. Evol. Microbiol.">
        <title>The Global Catalogue of Microorganisms (GCM) 10K type strain sequencing project: providing services to taxonomists for standard genome sequencing and annotation.</title>
        <authorList>
            <consortium name="The Broad Institute Genomics Platform"/>
            <consortium name="The Broad Institute Genome Sequencing Center for Infectious Disease"/>
            <person name="Wu L."/>
            <person name="Ma J."/>
        </authorList>
    </citation>
    <scope>NUCLEOTIDE SEQUENCE [LARGE SCALE GENOMIC DNA]</scope>
    <source>
        <strain evidence="5">CGMCC 4.1467</strain>
    </source>
</reference>
<gene>
    <name evidence="4" type="ORF">ACFQY0_13200</name>
</gene>
<feature type="compositionally biased region" description="Basic and acidic residues" evidence="1">
    <location>
        <begin position="20"/>
        <end position="42"/>
    </location>
</feature>
<dbReference type="RefSeq" id="WP_379713127.1">
    <property type="nucleotide sequence ID" value="NZ_JBHTBS010000006.1"/>
</dbReference>
<comment type="caution">
    <text evidence="4">The sequence shown here is derived from an EMBL/GenBank/DDBJ whole genome shotgun (WGS) entry which is preliminary data.</text>
</comment>
<dbReference type="SUPFAM" id="SSF47473">
    <property type="entry name" value="EF-hand"/>
    <property type="match status" value="1"/>
</dbReference>
<dbReference type="Pfam" id="PF13202">
    <property type="entry name" value="EF-hand_5"/>
    <property type="match status" value="2"/>
</dbReference>
<organism evidence="4 5">
    <name type="scientific">Haloferula chungangensis</name>
    <dbReference type="NCBI Taxonomy" id="1048331"/>
    <lineage>
        <taxon>Bacteria</taxon>
        <taxon>Pseudomonadati</taxon>
        <taxon>Verrucomicrobiota</taxon>
        <taxon>Verrucomicrobiia</taxon>
        <taxon>Verrucomicrobiales</taxon>
        <taxon>Verrucomicrobiaceae</taxon>
        <taxon>Haloferula</taxon>
    </lineage>
</organism>
<feature type="signal peptide" evidence="2">
    <location>
        <begin position="1"/>
        <end position="19"/>
    </location>
</feature>
<accession>A0ABW2L6W4</accession>
<keyword evidence="5" id="KW-1185">Reference proteome</keyword>
<evidence type="ECO:0000313" key="5">
    <source>
        <dbReference type="Proteomes" id="UP001596472"/>
    </source>
</evidence>